<comment type="caution">
    <text evidence="2">The sequence shown here is derived from an EMBL/GenBank/DDBJ whole genome shotgun (WGS) entry which is preliminary data.</text>
</comment>
<evidence type="ECO:0000313" key="3">
    <source>
        <dbReference type="Proteomes" id="UP000177165"/>
    </source>
</evidence>
<dbReference type="Proteomes" id="UP000177165">
    <property type="component" value="Unassembled WGS sequence"/>
</dbReference>
<name>A0A1G2AS56_9BACT</name>
<dbReference type="STRING" id="1798540.A3B74_01765"/>
<accession>A0A1G2AS56</accession>
<reference evidence="2 3" key="1">
    <citation type="journal article" date="2016" name="Nat. Commun.">
        <title>Thousands of microbial genomes shed light on interconnected biogeochemical processes in an aquifer system.</title>
        <authorList>
            <person name="Anantharaman K."/>
            <person name="Brown C.T."/>
            <person name="Hug L.A."/>
            <person name="Sharon I."/>
            <person name="Castelle C.J."/>
            <person name="Probst A.J."/>
            <person name="Thomas B.C."/>
            <person name="Singh A."/>
            <person name="Wilkins M.J."/>
            <person name="Karaoz U."/>
            <person name="Brodie E.L."/>
            <person name="Williams K.H."/>
            <person name="Hubbard S.S."/>
            <person name="Banfield J.F."/>
        </authorList>
    </citation>
    <scope>NUCLEOTIDE SEQUENCE [LARGE SCALE GENOMIC DNA]</scope>
</reference>
<proteinExistence type="predicted"/>
<feature type="compositionally biased region" description="Polar residues" evidence="1">
    <location>
        <begin position="108"/>
        <end position="118"/>
    </location>
</feature>
<evidence type="ECO:0000256" key="1">
    <source>
        <dbReference type="SAM" id="MobiDB-lite"/>
    </source>
</evidence>
<dbReference type="AlphaFoldDB" id="A0A1G2AS56"/>
<feature type="region of interest" description="Disordered" evidence="1">
    <location>
        <begin position="38"/>
        <end position="77"/>
    </location>
</feature>
<sequence>MKKYYFFSILLLPLLIFLFTGCNRTKKVLNNNAVTDINLTNDTSTIPGEANDRSSNESVDTQPNETTNTIPTDPADVDVNATLNELNTLKSQADSSQKSLGEADNVDESLNNTTSKVE</sequence>
<gene>
    <name evidence="2" type="ORF">A3B74_01765</name>
</gene>
<dbReference type="PROSITE" id="PS51257">
    <property type="entry name" value="PROKAR_LIPOPROTEIN"/>
    <property type="match status" value="1"/>
</dbReference>
<protein>
    <recommendedName>
        <fullName evidence="4">Lipoprotein</fullName>
    </recommendedName>
</protein>
<organism evidence="2 3">
    <name type="scientific">Candidatus Kerfeldbacteria bacterium RIFCSPHIGHO2_02_FULL_42_14</name>
    <dbReference type="NCBI Taxonomy" id="1798540"/>
    <lineage>
        <taxon>Bacteria</taxon>
        <taxon>Candidatus Kerfeldiibacteriota</taxon>
    </lineage>
</organism>
<evidence type="ECO:0000313" key="2">
    <source>
        <dbReference type="EMBL" id="OGY79751.1"/>
    </source>
</evidence>
<feature type="region of interest" description="Disordered" evidence="1">
    <location>
        <begin position="89"/>
        <end position="118"/>
    </location>
</feature>
<evidence type="ECO:0008006" key="4">
    <source>
        <dbReference type="Google" id="ProtNLM"/>
    </source>
</evidence>
<feature type="compositionally biased region" description="Polar residues" evidence="1">
    <location>
        <begin position="56"/>
        <end position="71"/>
    </location>
</feature>
<feature type="compositionally biased region" description="Polar residues" evidence="1">
    <location>
        <begin position="89"/>
        <end position="99"/>
    </location>
</feature>
<dbReference type="EMBL" id="MHKB01000007">
    <property type="protein sequence ID" value="OGY79751.1"/>
    <property type="molecule type" value="Genomic_DNA"/>
</dbReference>